<dbReference type="Gene3D" id="1.10.10.60">
    <property type="entry name" value="Homeodomain-like"/>
    <property type="match status" value="1"/>
</dbReference>
<dbReference type="Pfam" id="PF20901">
    <property type="entry name" value="Sf6_terminase"/>
    <property type="match status" value="1"/>
</dbReference>
<organism evidence="1 2">
    <name type="scientific">Candidatus Liberibacter asiaticus str. gxpsy</name>
    <dbReference type="NCBI Taxonomy" id="1174529"/>
    <lineage>
        <taxon>Bacteria</taxon>
        <taxon>Pseudomonadati</taxon>
        <taxon>Pseudomonadota</taxon>
        <taxon>Alphaproteobacteria</taxon>
        <taxon>Hyphomicrobiales</taxon>
        <taxon>Rhizobiaceae</taxon>
        <taxon>Liberibacter</taxon>
    </lineage>
</organism>
<sequence length="185" mass="21346">MSNLVKKAKKAVRAKKGCIYYSPELFAGILDQVANGKALGHVLRKVGMPKYSTFYRWIKKDLKLQEAYTEALQCRLDLLAEELLEEPAPTAEELANPVFYSKMRDRKQRMGTFLLEKLSNQKYGPRVSVESKHTIDLRPAIERLREHYKHLKPIDSERIPHKSTEKPLEIVESSIAEQSIIEHNN</sequence>
<evidence type="ECO:0000313" key="1">
    <source>
        <dbReference type="EMBL" id="AGH17421.1"/>
    </source>
</evidence>
<name>A0ABN4B298_LIBAS</name>
<dbReference type="Proteomes" id="UP000011820">
    <property type="component" value="Chromosome"/>
</dbReference>
<dbReference type="RefSeq" id="WP_015453016.1">
    <property type="nucleotide sequence ID" value="NC_020549.1"/>
</dbReference>
<gene>
    <name evidence="1" type="ORF">WSI_05320</name>
</gene>
<dbReference type="EMBL" id="CP004005">
    <property type="protein sequence ID" value="AGH17421.1"/>
    <property type="molecule type" value="Genomic_DNA"/>
</dbReference>
<evidence type="ECO:0008006" key="3">
    <source>
        <dbReference type="Google" id="ProtNLM"/>
    </source>
</evidence>
<dbReference type="GeneID" id="93077397"/>
<dbReference type="InterPro" id="IPR048683">
    <property type="entry name" value="Sf6_terminase"/>
</dbReference>
<proteinExistence type="predicted"/>
<reference evidence="1 2" key="1">
    <citation type="journal article" date="2013" name="Genome Announc.">
        <title>Complete Genome Sequence of a Chinese Strain of 'Candidatus Liberibacter asiaticus'.</title>
        <authorList>
            <person name="Lin H."/>
            <person name="Han C.S."/>
            <person name="Liu B."/>
            <person name="Lou B."/>
            <person name="Bai X."/>
            <person name="Deng C."/>
            <person name="Civerolo E.L."/>
            <person name="Gupta G."/>
        </authorList>
    </citation>
    <scope>NUCLEOTIDE SEQUENCE [LARGE SCALE GENOMIC DNA]</scope>
    <source>
        <strain evidence="2">gxpsy</strain>
    </source>
</reference>
<keyword evidence="2" id="KW-1185">Reference proteome</keyword>
<accession>A0ABN4B298</accession>
<evidence type="ECO:0000313" key="2">
    <source>
        <dbReference type="Proteomes" id="UP000011820"/>
    </source>
</evidence>
<protein>
    <recommendedName>
        <fullName evidence="3">Transposase</fullName>
    </recommendedName>
</protein>